<dbReference type="GO" id="GO:0097506">
    <property type="term" value="F:deaminated base DNA N-glycosylase activity"/>
    <property type="evidence" value="ECO:0007669"/>
    <property type="project" value="UniProtKB-ARBA"/>
</dbReference>
<evidence type="ECO:0000259" key="8">
    <source>
        <dbReference type="Pfam" id="PF03167"/>
    </source>
</evidence>
<dbReference type="PANTHER" id="PTHR33693:SF1">
    <property type="entry name" value="TYPE-4 URACIL-DNA GLYCOSYLASE"/>
    <property type="match status" value="1"/>
</dbReference>
<keyword evidence="5" id="KW-0408">Iron</keyword>
<evidence type="ECO:0000256" key="2">
    <source>
        <dbReference type="ARBA" id="ARBA00022723"/>
    </source>
</evidence>
<organism evidence="9 10">
    <name type="scientific">Microseira wollei NIES-4236</name>
    <dbReference type="NCBI Taxonomy" id="2530354"/>
    <lineage>
        <taxon>Bacteria</taxon>
        <taxon>Bacillati</taxon>
        <taxon>Cyanobacteriota</taxon>
        <taxon>Cyanophyceae</taxon>
        <taxon>Oscillatoriophycideae</taxon>
        <taxon>Aerosakkonematales</taxon>
        <taxon>Aerosakkonemataceae</taxon>
        <taxon>Microseira</taxon>
    </lineage>
</organism>
<dbReference type="GO" id="GO:0006281">
    <property type="term" value="P:DNA repair"/>
    <property type="evidence" value="ECO:0007669"/>
    <property type="project" value="UniProtKB-KW"/>
</dbReference>
<proteinExistence type="predicted"/>
<dbReference type="InterPro" id="IPR005122">
    <property type="entry name" value="Uracil-DNA_glycosylase-like"/>
</dbReference>
<keyword evidence="7" id="KW-0234">DNA repair</keyword>
<dbReference type="InterPro" id="IPR036895">
    <property type="entry name" value="Uracil-DNA_glycosylase-like_sf"/>
</dbReference>
<keyword evidence="2" id="KW-0479">Metal-binding</keyword>
<accession>A0AAV3XEL8</accession>
<dbReference type="AlphaFoldDB" id="A0AAV3XEL8"/>
<protein>
    <submittedName>
        <fullName evidence="9">Uracil-DNA glycosylase superfamily protein</fullName>
    </submittedName>
</protein>
<sequence>MLNIEQLIAQIQQEAESATFPIDEPVYQAAGLSPTQPILYAGNLNGNLCIFARDLGKDEVHARQPLYGAAGKLVRKGLYRAIYGKEPDRDTDLQIVCDRVLLTNTVPYKPTGNKAYSEAVKQRFRPFIEQLLVLYWQGDKIITLGNEAFNWFAPYGAKGALKEFFEESERYTKSIQVTLQAKDEQGNQHQRLVTLMPLPHPSPLNQKYYAQFPQLLQQRLAEI</sequence>
<dbReference type="PANTHER" id="PTHR33693">
    <property type="entry name" value="TYPE-5 URACIL-DNA GLYCOSYLASE"/>
    <property type="match status" value="1"/>
</dbReference>
<keyword evidence="4" id="KW-0378">Hydrolase</keyword>
<evidence type="ECO:0000313" key="9">
    <source>
        <dbReference type="EMBL" id="GET39871.1"/>
    </source>
</evidence>
<evidence type="ECO:0000256" key="7">
    <source>
        <dbReference type="ARBA" id="ARBA00023204"/>
    </source>
</evidence>
<evidence type="ECO:0000256" key="6">
    <source>
        <dbReference type="ARBA" id="ARBA00023014"/>
    </source>
</evidence>
<comment type="caution">
    <text evidence="9">The sequence shown here is derived from an EMBL/GenBank/DDBJ whole genome shotgun (WGS) entry which is preliminary data.</text>
</comment>
<dbReference type="EMBL" id="BLAY01000076">
    <property type="protein sequence ID" value="GET39871.1"/>
    <property type="molecule type" value="Genomic_DNA"/>
</dbReference>
<feature type="domain" description="Uracil-DNA glycosylase-like" evidence="8">
    <location>
        <begin position="42"/>
        <end position="221"/>
    </location>
</feature>
<keyword evidence="1" id="KW-0004">4Fe-4S</keyword>
<dbReference type="Proteomes" id="UP001050975">
    <property type="component" value="Unassembled WGS sequence"/>
</dbReference>
<dbReference type="Gene3D" id="3.40.470.10">
    <property type="entry name" value="Uracil-DNA glycosylase-like domain"/>
    <property type="match status" value="1"/>
</dbReference>
<dbReference type="Pfam" id="PF03167">
    <property type="entry name" value="UDG"/>
    <property type="match status" value="1"/>
</dbReference>
<evidence type="ECO:0000256" key="4">
    <source>
        <dbReference type="ARBA" id="ARBA00022801"/>
    </source>
</evidence>
<keyword evidence="3" id="KW-0227">DNA damage</keyword>
<dbReference type="SUPFAM" id="SSF52141">
    <property type="entry name" value="Uracil-DNA glycosylase-like"/>
    <property type="match status" value="1"/>
</dbReference>
<evidence type="ECO:0000256" key="3">
    <source>
        <dbReference type="ARBA" id="ARBA00022763"/>
    </source>
</evidence>
<reference evidence="9" key="1">
    <citation type="submission" date="2019-10" db="EMBL/GenBank/DDBJ databases">
        <title>Draft genome sequece of Microseira wollei NIES-4236.</title>
        <authorList>
            <person name="Yamaguchi H."/>
            <person name="Suzuki S."/>
            <person name="Kawachi M."/>
        </authorList>
    </citation>
    <scope>NUCLEOTIDE SEQUENCE</scope>
    <source>
        <strain evidence="9">NIES-4236</strain>
    </source>
</reference>
<evidence type="ECO:0000256" key="5">
    <source>
        <dbReference type="ARBA" id="ARBA00023004"/>
    </source>
</evidence>
<dbReference type="RefSeq" id="WP_226585518.1">
    <property type="nucleotide sequence ID" value="NZ_BLAY01000076.1"/>
</dbReference>
<name>A0AAV3XEL8_9CYAN</name>
<keyword evidence="6" id="KW-0411">Iron-sulfur</keyword>
<keyword evidence="10" id="KW-1185">Reference proteome</keyword>
<evidence type="ECO:0000313" key="10">
    <source>
        <dbReference type="Proteomes" id="UP001050975"/>
    </source>
</evidence>
<dbReference type="InterPro" id="IPR051536">
    <property type="entry name" value="UDG_Type-4/5"/>
</dbReference>
<gene>
    <name evidence="9" type="ORF">MiSe_46430</name>
</gene>
<dbReference type="GO" id="GO:0051539">
    <property type="term" value="F:4 iron, 4 sulfur cluster binding"/>
    <property type="evidence" value="ECO:0007669"/>
    <property type="project" value="UniProtKB-KW"/>
</dbReference>
<evidence type="ECO:0000256" key="1">
    <source>
        <dbReference type="ARBA" id="ARBA00022485"/>
    </source>
</evidence>
<dbReference type="GO" id="GO:0046872">
    <property type="term" value="F:metal ion binding"/>
    <property type="evidence" value="ECO:0007669"/>
    <property type="project" value="UniProtKB-KW"/>
</dbReference>